<dbReference type="PATRIC" id="fig|1029756.8.peg.295"/>
<evidence type="ECO:0000259" key="4">
    <source>
        <dbReference type="PROSITE" id="PS50043"/>
    </source>
</evidence>
<dbReference type="CDD" id="cd06170">
    <property type="entry name" value="LuxR_C_like"/>
    <property type="match status" value="2"/>
</dbReference>
<dbReference type="InterPro" id="IPR016032">
    <property type="entry name" value="Sig_transdc_resp-reg_C-effctor"/>
</dbReference>
<dbReference type="GO" id="GO:0003677">
    <property type="term" value="F:DNA binding"/>
    <property type="evidence" value="ECO:0007669"/>
    <property type="project" value="UniProtKB-KW"/>
</dbReference>
<dbReference type="InterPro" id="IPR000792">
    <property type="entry name" value="Tscrpt_reg_LuxR_C"/>
</dbReference>
<dbReference type="PRINTS" id="PR00038">
    <property type="entry name" value="HTHLUXR"/>
</dbReference>
<dbReference type="PROSITE" id="PS00622">
    <property type="entry name" value="HTH_LUXR_1"/>
    <property type="match status" value="1"/>
</dbReference>
<organism evidence="5 6">
    <name type="scientific">Hyphomicrobium nitrativorans NL23</name>
    <dbReference type="NCBI Taxonomy" id="1029756"/>
    <lineage>
        <taxon>Bacteria</taxon>
        <taxon>Pseudomonadati</taxon>
        <taxon>Pseudomonadota</taxon>
        <taxon>Alphaproteobacteria</taxon>
        <taxon>Hyphomicrobiales</taxon>
        <taxon>Hyphomicrobiaceae</taxon>
        <taxon>Hyphomicrobium</taxon>
    </lineage>
</organism>
<dbReference type="PANTHER" id="PTHR44688">
    <property type="entry name" value="DNA-BINDING TRANSCRIPTIONAL ACTIVATOR DEVR_DOSR"/>
    <property type="match status" value="1"/>
</dbReference>
<dbReference type="HOGENOM" id="CLU_1394697_0_0_5"/>
<reference evidence="5 6" key="1">
    <citation type="journal article" date="2014" name="Genome Announc.">
        <title>Complete Genome Sequence of Hyphomicrobium nitrativorans Strain NL23, a Denitrifying Bacterium Isolated from Biofilm of a Methanol-Fed Denitrification System Treating Seawater at the Montreal Biodome.</title>
        <authorList>
            <person name="Martineau C."/>
            <person name="Villeneuve C."/>
            <person name="Mauffrey F."/>
            <person name="Villemur R."/>
        </authorList>
    </citation>
    <scope>NUCLEOTIDE SEQUENCE [LARGE SCALE GENOMIC DNA]</scope>
    <source>
        <strain evidence="5">NL23</strain>
    </source>
</reference>
<keyword evidence="6" id="KW-1185">Reference proteome</keyword>
<evidence type="ECO:0000313" key="6">
    <source>
        <dbReference type="Proteomes" id="UP000018542"/>
    </source>
</evidence>
<dbReference type="RefSeq" id="WP_023785718.1">
    <property type="nucleotide sequence ID" value="NC_022997.1"/>
</dbReference>
<dbReference type="SUPFAM" id="SSF46894">
    <property type="entry name" value="C-terminal effector domain of the bipartite response regulators"/>
    <property type="match status" value="2"/>
</dbReference>
<dbReference type="EMBL" id="CP006912">
    <property type="protein sequence ID" value="AHB47354.1"/>
    <property type="molecule type" value="Genomic_DNA"/>
</dbReference>
<dbReference type="Proteomes" id="UP000018542">
    <property type="component" value="Chromosome"/>
</dbReference>
<gene>
    <name evidence="5" type="ORF">W911_01400</name>
</gene>
<evidence type="ECO:0000256" key="1">
    <source>
        <dbReference type="ARBA" id="ARBA00023015"/>
    </source>
</evidence>
<dbReference type="KEGG" id="hni:W911_01400"/>
<protein>
    <submittedName>
        <fullName evidence="5">LuxR family transcriptional regulator</fullName>
    </submittedName>
</protein>
<evidence type="ECO:0000256" key="3">
    <source>
        <dbReference type="ARBA" id="ARBA00023163"/>
    </source>
</evidence>
<dbReference type="STRING" id="1029756.W911_01400"/>
<dbReference type="PANTHER" id="PTHR44688:SF16">
    <property type="entry name" value="DNA-BINDING TRANSCRIPTIONAL ACTIVATOR DEVR_DOSR"/>
    <property type="match status" value="1"/>
</dbReference>
<name>V5SBL5_9HYPH</name>
<keyword evidence="3" id="KW-0804">Transcription</keyword>
<sequence length="195" mass="21209">MTDTAIEPTPSEDRAHDAQHAKLFTGAQRRVLKLLCQGLKNSEIADRIGVKETTIKATVSSILRKLQVYSRTQAVVRVCQEGMVAADWCAGTDFGPLDLQSVRSAIDVPASAVRRVHAVTKREMKVLDMVSQGLSNKEIAFRLGVREGTVKAHMGSILRKLGVSSRTKLAIEISKLQTAAARSRSNVVSDESKPS</sequence>
<feature type="domain" description="HTH luxR-type" evidence="4">
    <location>
        <begin position="112"/>
        <end position="177"/>
    </location>
</feature>
<dbReference type="InterPro" id="IPR036388">
    <property type="entry name" value="WH-like_DNA-bd_sf"/>
</dbReference>
<evidence type="ECO:0000313" key="5">
    <source>
        <dbReference type="EMBL" id="AHB47354.1"/>
    </source>
</evidence>
<evidence type="ECO:0000256" key="2">
    <source>
        <dbReference type="ARBA" id="ARBA00023125"/>
    </source>
</evidence>
<dbReference type="SMART" id="SM00421">
    <property type="entry name" value="HTH_LUXR"/>
    <property type="match status" value="2"/>
</dbReference>
<dbReference type="Gene3D" id="1.10.10.10">
    <property type="entry name" value="Winged helix-like DNA-binding domain superfamily/Winged helix DNA-binding domain"/>
    <property type="match status" value="2"/>
</dbReference>
<dbReference type="AlphaFoldDB" id="V5SBL5"/>
<accession>V5SBL5</accession>
<keyword evidence="1" id="KW-0805">Transcription regulation</keyword>
<dbReference type="OrthoDB" id="5497412at2"/>
<dbReference type="GO" id="GO:0006355">
    <property type="term" value="P:regulation of DNA-templated transcription"/>
    <property type="evidence" value="ECO:0007669"/>
    <property type="project" value="InterPro"/>
</dbReference>
<proteinExistence type="predicted"/>
<dbReference type="PROSITE" id="PS50043">
    <property type="entry name" value="HTH_LUXR_2"/>
    <property type="match status" value="2"/>
</dbReference>
<dbReference type="Pfam" id="PF00196">
    <property type="entry name" value="GerE"/>
    <property type="match status" value="2"/>
</dbReference>
<feature type="domain" description="HTH luxR-type" evidence="4">
    <location>
        <begin position="17"/>
        <end position="82"/>
    </location>
</feature>
<keyword evidence="2" id="KW-0238">DNA-binding</keyword>